<evidence type="ECO:0000313" key="2">
    <source>
        <dbReference type="Proteomes" id="UP001168821"/>
    </source>
</evidence>
<sequence length="156" mass="17744">MTFDGEIYGHKVPIKIHIVKQDCNIPFDGLIGHDFLQPQNAQIDYKNCTLKIDSLPFNIPIYLNCNPNKNESYILKARTEAVIEVNIINDNLNEGIIKETPIIDGVYLAKSIVKVNNQKAITTIINTLERDVRINHINVELEEFDENKSNIPISSK</sequence>
<reference evidence="1" key="1">
    <citation type="journal article" date="2023" name="G3 (Bethesda)">
        <title>Whole genome assemblies of Zophobas morio and Tenebrio molitor.</title>
        <authorList>
            <person name="Kaur S."/>
            <person name="Stinson S.A."/>
            <person name="diCenzo G.C."/>
        </authorList>
    </citation>
    <scope>NUCLEOTIDE SEQUENCE</scope>
    <source>
        <strain evidence="1">QUZm001</strain>
    </source>
</reference>
<name>A0AA38M340_9CUCU</name>
<organism evidence="1 2">
    <name type="scientific">Zophobas morio</name>
    <dbReference type="NCBI Taxonomy" id="2755281"/>
    <lineage>
        <taxon>Eukaryota</taxon>
        <taxon>Metazoa</taxon>
        <taxon>Ecdysozoa</taxon>
        <taxon>Arthropoda</taxon>
        <taxon>Hexapoda</taxon>
        <taxon>Insecta</taxon>
        <taxon>Pterygota</taxon>
        <taxon>Neoptera</taxon>
        <taxon>Endopterygota</taxon>
        <taxon>Coleoptera</taxon>
        <taxon>Polyphaga</taxon>
        <taxon>Cucujiformia</taxon>
        <taxon>Tenebrionidae</taxon>
        <taxon>Zophobas</taxon>
    </lineage>
</organism>
<evidence type="ECO:0000313" key="1">
    <source>
        <dbReference type="EMBL" id="KAJ3642035.1"/>
    </source>
</evidence>
<proteinExistence type="predicted"/>
<gene>
    <name evidence="1" type="ORF">Zmor_024855</name>
</gene>
<dbReference type="InterPro" id="IPR021109">
    <property type="entry name" value="Peptidase_aspartic_dom_sf"/>
</dbReference>
<comment type="caution">
    <text evidence="1">The sequence shown here is derived from an EMBL/GenBank/DDBJ whole genome shotgun (WGS) entry which is preliminary data.</text>
</comment>
<protein>
    <submittedName>
        <fullName evidence="1">Uncharacterized protein</fullName>
    </submittedName>
</protein>
<keyword evidence="2" id="KW-1185">Reference proteome</keyword>
<dbReference type="Gene3D" id="2.40.70.10">
    <property type="entry name" value="Acid Proteases"/>
    <property type="match status" value="1"/>
</dbReference>
<accession>A0AA38M340</accession>
<dbReference type="EMBL" id="JALNTZ010000008">
    <property type="protein sequence ID" value="KAJ3642035.1"/>
    <property type="molecule type" value="Genomic_DNA"/>
</dbReference>
<dbReference type="AlphaFoldDB" id="A0AA38M340"/>
<dbReference type="Proteomes" id="UP001168821">
    <property type="component" value="Unassembled WGS sequence"/>
</dbReference>